<evidence type="ECO:0000256" key="1">
    <source>
        <dbReference type="ARBA" id="ARBA00006991"/>
    </source>
</evidence>
<comment type="similarity">
    <text evidence="1">Belongs to the krueppel C2H2-type zinc-finger protein family.</text>
</comment>
<dbReference type="InterPro" id="IPR050752">
    <property type="entry name" value="C2H2-ZF_domain"/>
</dbReference>
<organism evidence="8 9">
    <name type="scientific">Exocentrus adspersus</name>
    <dbReference type="NCBI Taxonomy" id="1586481"/>
    <lineage>
        <taxon>Eukaryota</taxon>
        <taxon>Metazoa</taxon>
        <taxon>Ecdysozoa</taxon>
        <taxon>Arthropoda</taxon>
        <taxon>Hexapoda</taxon>
        <taxon>Insecta</taxon>
        <taxon>Pterygota</taxon>
        <taxon>Neoptera</taxon>
        <taxon>Endopterygota</taxon>
        <taxon>Coleoptera</taxon>
        <taxon>Polyphaga</taxon>
        <taxon>Cucujiformia</taxon>
        <taxon>Chrysomeloidea</taxon>
        <taxon>Cerambycidae</taxon>
        <taxon>Lamiinae</taxon>
        <taxon>Acanthocinini</taxon>
        <taxon>Exocentrus</taxon>
    </lineage>
</organism>
<evidence type="ECO:0000256" key="6">
    <source>
        <dbReference type="PROSITE-ProRule" id="PRU00042"/>
    </source>
</evidence>
<sequence length="644" mass="73937">MKALGNSATIMESPAKAEASCASFSLNTTSNGTADVQTNSCNNFSSCINPSKRITNIQCYVLKPNTDDAYDYYKDVINCRTCLEEIELGRGYPITETHEGRTLKEMIVLCVPQMASTLDDSEIVCSTCLENIKFCAYFIESCLYVEEKLKENCWDDIPENSVNGYYYEGGEQVPNEEYEVYPMEEDEAYPVEEDGAYPIQETEECLIEEYETHPINEEDVDAYFVEGDEAYQIEGDEAYPVEGDEVQTCIEDQESVSDINQKISLDHSYQTNELLEPYQQTSVQEEFTQKNSEANINNSSTSRHECLICVRTFRTKNFLLNHIRLMHSREGYPDLGQELCVFKCEFCEKTFLTKVGCDQHLQANHREHFSSGSGQQNHRDEMGSSVVSCHLCGKGFKTAGALNFHARSHNSKRPNSAIFKCTKCSTCFQQKAWLNSHMKQCHPKTKDFACFICDEMFAYKDNWKAHNRFMHSGVTSVECEHCGNTFNKTDYLESHVNSNECNINQAPLKKRRYVYKTETQGVSMCSLCFKVFNNAQALRLHTKTHIQHRKFKCSVCNLRFPNSSKKDRHEKEHGDVLGSYTGEVCFRRESQDDPDEHRTLRNVGSNKFECYACGKLFSRKYLLHNHLSEKHWKIVEDSPKDQDI</sequence>
<dbReference type="SUPFAM" id="SSF57667">
    <property type="entry name" value="beta-beta-alpha zinc fingers"/>
    <property type="match status" value="3"/>
</dbReference>
<dbReference type="Gene3D" id="3.30.160.60">
    <property type="entry name" value="Classic Zinc Finger"/>
    <property type="match status" value="4"/>
</dbReference>
<dbReference type="EMBL" id="JANEYG010000286">
    <property type="protein sequence ID" value="KAJ8910494.1"/>
    <property type="molecule type" value="Genomic_DNA"/>
</dbReference>
<dbReference type="InterPro" id="IPR036236">
    <property type="entry name" value="Znf_C2H2_sf"/>
</dbReference>
<dbReference type="GO" id="GO:0005634">
    <property type="term" value="C:nucleus"/>
    <property type="evidence" value="ECO:0007669"/>
    <property type="project" value="UniProtKB-SubCell"/>
</dbReference>
<comment type="caution">
    <text evidence="8">The sequence shown here is derived from an EMBL/GenBank/DDBJ whole genome shotgun (WGS) entry which is preliminary data.</text>
</comment>
<evidence type="ECO:0000256" key="2">
    <source>
        <dbReference type="ARBA" id="ARBA00022723"/>
    </source>
</evidence>
<feature type="domain" description="C2H2-type" evidence="7">
    <location>
        <begin position="448"/>
        <end position="476"/>
    </location>
</feature>
<dbReference type="GO" id="GO:0000981">
    <property type="term" value="F:DNA-binding transcription factor activity, RNA polymerase II-specific"/>
    <property type="evidence" value="ECO:0007669"/>
    <property type="project" value="TreeGrafter"/>
</dbReference>
<evidence type="ECO:0000256" key="3">
    <source>
        <dbReference type="ARBA" id="ARBA00022737"/>
    </source>
</evidence>
<name>A0AAV8V8J4_9CUCU</name>
<evidence type="ECO:0000256" key="5">
    <source>
        <dbReference type="ARBA" id="ARBA00022833"/>
    </source>
</evidence>
<feature type="domain" description="C2H2-type" evidence="7">
    <location>
        <begin position="477"/>
        <end position="507"/>
    </location>
</feature>
<reference evidence="8 9" key="1">
    <citation type="journal article" date="2023" name="Insect Mol. Biol.">
        <title>Genome sequencing provides insights into the evolution of gene families encoding plant cell wall-degrading enzymes in longhorned beetles.</title>
        <authorList>
            <person name="Shin N.R."/>
            <person name="Okamura Y."/>
            <person name="Kirsch R."/>
            <person name="Pauchet Y."/>
        </authorList>
    </citation>
    <scope>NUCLEOTIDE SEQUENCE [LARGE SCALE GENOMIC DNA]</scope>
    <source>
        <strain evidence="8">EAD_L_NR</strain>
    </source>
</reference>
<dbReference type="SMART" id="SM00868">
    <property type="entry name" value="zf-AD"/>
    <property type="match status" value="2"/>
</dbReference>
<dbReference type="AlphaFoldDB" id="A0AAV8V8J4"/>
<dbReference type="PROSITE" id="PS00028">
    <property type="entry name" value="ZINC_FINGER_C2H2_1"/>
    <property type="match status" value="8"/>
</dbReference>
<protein>
    <recommendedName>
        <fullName evidence="7">C2H2-type domain-containing protein</fullName>
    </recommendedName>
</protein>
<evidence type="ECO:0000259" key="7">
    <source>
        <dbReference type="PROSITE" id="PS50157"/>
    </source>
</evidence>
<keyword evidence="9" id="KW-1185">Reference proteome</keyword>
<dbReference type="SMART" id="SM00355">
    <property type="entry name" value="ZnF_C2H2"/>
    <property type="match status" value="9"/>
</dbReference>
<dbReference type="GO" id="GO:0000978">
    <property type="term" value="F:RNA polymerase II cis-regulatory region sequence-specific DNA binding"/>
    <property type="evidence" value="ECO:0007669"/>
    <property type="project" value="TreeGrafter"/>
</dbReference>
<keyword evidence="4 6" id="KW-0863">Zinc-finger</keyword>
<accession>A0AAV8V8J4</accession>
<gene>
    <name evidence="8" type="ORF">NQ315_012341</name>
</gene>
<feature type="domain" description="C2H2-type" evidence="7">
    <location>
        <begin position="523"/>
        <end position="550"/>
    </location>
</feature>
<keyword evidence="3" id="KW-0677">Repeat</keyword>
<feature type="domain" description="C2H2-type" evidence="7">
    <location>
        <begin position="304"/>
        <end position="332"/>
    </location>
</feature>
<evidence type="ECO:0000256" key="4">
    <source>
        <dbReference type="ARBA" id="ARBA00022771"/>
    </source>
</evidence>
<feature type="domain" description="C2H2-type" evidence="7">
    <location>
        <begin position="608"/>
        <end position="631"/>
    </location>
</feature>
<keyword evidence="5" id="KW-0862">Zinc</keyword>
<dbReference type="GO" id="GO:0008270">
    <property type="term" value="F:zinc ion binding"/>
    <property type="evidence" value="ECO:0007669"/>
    <property type="project" value="UniProtKB-KW"/>
</dbReference>
<dbReference type="PANTHER" id="PTHR24384:SF218">
    <property type="entry name" value="ZINC FINGER PROTEIN 502"/>
    <property type="match status" value="1"/>
</dbReference>
<proteinExistence type="inferred from homology"/>
<dbReference type="Pfam" id="PF00096">
    <property type="entry name" value="zf-C2H2"/>
    <property type="match status" value="1"/>
</dbReference>
<evidence type="ECO:0000313" key="9">
    <source>
        <dbReference type="Proteomes" id="UP001159042"/>
    </source>
</evidence>
<keyword evidence="2" id="KW-0479">Metal-binding</keyword>
<dbReference type="PANTHER" id="PTHR24384">
    <property type="entry name" value="FINGER PUTATIVE TRANSCRIPTION FACTOR FAMILY-RELATED"/>
    <property type="match status" value="1"/>
</dbReference>
<evidence type="ECO:0000313" key="8">
    <source>
        <dbReference type="EMBL" id="KAJ8910494.1"/>
    </source>
</evidence>
<dbReference type="PROSITE" id="PS50157">
    <property type="entry name" value="ZINC_FINGER_C2H2_2"/>
    <property type="match status" value="8"/>
</dbReference>
<feature type="domain" description="C2H2-type" evidence="7">
    <location>
        <begin position="387"/>
        <end position="414"/>
    </location>
</feature>
<dbReference type="InterPro" id="IPR012934">
    <property type="entry name" value="Znf_AD"/>
</dbReference>
<feature type="domain" description="C2H2-type" evidence="7">
    <location>
        <begin position="551"/>
        <end position="573"/>
    </location>
</feature>
<dbReference type="InterPro" id="IPR013087">
    <property type="entry name" value="Znf_C2H2_type"/>
</dbReference>
<feature type="domain" description="C2H2-type" evidence="7">
    <location>
        <begin position="419"/>
        <end position="447"/>
    </location>
</feature>
<dbReference type="Proteomes" id="UP001159042">
    <property type="component" value="Unassembled WGS sequence"/>
</dbReference>